<sequence length="288" mass="29708">MSASPGPRDSSGRRRPRPGPARAANAFAGLAALGALLTGCGAGDSGADGAPGASSAPPPAGEEALRLLWLGDSIAGVEGTALRAALTASGVDVEDASSDGGGTVVEGDAAIRPLAEATWRELAEDLASFRPDVLAYQLTTYDWGTPAQQRASYERLAGAAREAGADLVLVSAPPFRIDDFYRGHESALDSAPAAAEEVAEAHREARGAAGGARVRFLDSRELWGADAEAERAQRAPDGIHSCQQGSAAFAAWFAERLGEWYDFAPAAPEDWANGSWTGDERFANLGCA</sequence>
<dbReference type="Proteomes" id="UP000272474">
    <property type="component" value="Unassembled WGS sequence"/>
</dbReference>
<evidence type="ECO:0000256" key="1">
    <source>
        <dbReference type="SAM" id="MobiDB-lite"/>
    </source>
</evidence>
<feature type="region of interest" description="Disordered" evidence="1">
    <location>
        <begin position="1"/>
        <end position="22"/>
    </location>
</feature>
<dbReference type="CDD" id="cd00229">
    <property type="entry name" value="SGNH_hydrolase"/>
    <property type="match status" value="1"/>
</dbReference>
<accession>A0A3A9YZ46</accession>
<dbReference type="InterPro" id="IPR036514">
    <property type="entry name" value="SGNH_hydro_sf"/>
</dbReference>
<protein>
    <submittedName>
        <fullName evidence="2">SGNH/GDSL hydrolase family protein</fullName>
    </submittedName>
</protein>
<name>A0A3A9YZ46_9ACTN</name>
<dbReference type="OrthoDB" id="3615791at2"/>
<evidence type="ECO:0000313" key="3">
    <source>
        <dbReference type="Proteomes" id="UP000272474"/>
    </source>
</evidence>
<gene>
    <name evidence="2" type="ORF">D7294_17280</name>
</gene>
<organism evidence="2 3">
    <name type="scientific">Streptomyces hoynatensis</name>
    <dbReference type="NCBI Taxonomy" id="1141874"/>
    <lineage>
        <taxon>Bacteria</taxon>
        <taxon>Bacillati</taxon>
        <taxon>Actinomycetota</taxon>
        <taxon>Actinomycetes</taxon>
        <taxon>Kitasatosporales</taxon>
        <taxon>Streptomycetaceae</taxon>
        <taxon>Streptomyces</taxon>
    </lineage>
</organism>
<dbReference type="AlphaFoldDB" id="A0A3A9YZ46"/>
<reference evidence="2 3" key="1">
    <citation type="journal article" date="2014" name="Int. J. Syst. Evol. Microbiol.">
        <title>Streptomyces hoynatensis sp. nov., isolated from deep marine sediment.</title>
        <authorList>
            <person name="Veyisoglu A."/>
            <person name="Sahin N."/>
        </authorList>
    </citation>
    <scope>NUCLEOTIDE SEQUENCE [LARGE SCALE GENOMIC DNA]</scope>
    <source>
        <strain evidence="2 3">KCTC 29097</strain>
    </source>
</reference>
<dbReference type="EMBL" id="RBAL01000009">
    <property type="protein sequence ID" value="RKN40954.1"/>
    <property type="molecule type" value="Genomic_DNA"/>
</dbReference>
<dbReference type="GO" id="GO:0016787">
    <property type="term" value="F:hydrolase activity"/>
    <property type="evidence" value="ECO:0007669"/>
    <property type="project" value="UniProtKB-KW"/>
</dbReference>
<keyword evidence="2" id="KW-0378">Hydrolase</keyword>
<comment type="caution">
    <text evidence="2">The sequence shown here is derived from an EMBL/GenBank/DDBJ whole genome shotgun (WGS) entry which is preliminary data.</text>
</comment>
<dbReference type="Gene3D" id="3.40.50.1110">
    <property type="entry name" value="SGNH hydrolase"/>
    <property type="match status" value="1"/>
</dbReference>
<dbReference type="SUPFAM" id="SSF52266">
    <property type="entry name" value="SGNH hydrolase"/>
    <property type="match status" value="1"/>
</dbReference>
<evidence type="ECO:0000313" key="2">
    <source>
        <dbReference type="EMBL" id="RKN40954.1"/>
    </source>
</evidence>
<keyword evidence="3" id="KW-1185">Reference proteome</keyword>
<proteinExistence type="predicted"/>